<comment type="caution">
    <text evidence="12">The sequence shown here is derived from an EMBL/GenBank/DDBJ whole genome shotgun (WGS) entry which is preliminary data.</text>
</comment>
<evidence type="ECO:0000256" key="9">
    <source>
        <dbReference type="PROSITE-ProRule" id="PRU10141"/>
    </source>
</evidence>
<keyword evidence="4 9" id="KW-0547">Nucleotide-binding</keyword>
<feature type="domain" description="Protein kinase" evidence="11">
    <location>
        <begin position="16"/>
        <end position="275"/>
    </location>
</feature>
<keyword evidence="2 12" id="KW-0723">Serine/threonine-protein kinase</keyword>
<gene>
    <name evidence="12" type="ORF">IQ235_13235</name>
</gene>
<sequence>MKNLLYQTNDIIRDRYRIVSPIGEGSMGTTYEAEDLTNYQRVAIKVVSLRQTQDWKIIELFDREARVLANLQHPGIPKYLDRFDEDTSTDRRFYLVQELAVGESLAALVEKGWQPDERRVRKMALQLLDILNYLHQLTPPVIHRDIKPQNIIRHTNDKLYLVDFGAVQDVYRNTLTRGGTFVGTLGYMPHEQFRGQVGAASDLYALGATLLFLLSGKSPAELPQTRMKIDFHRHVNISPALSQWLEKMLAPAVEDRFASAREAISALSLPLKPSVREVTSHNGPRGSRISLMTTENSLVCLIPLHWNLILSLTTITIVLSFFAWPIFILLAIPFISLLGSQSLFIDRQKFILKKRWFGICFQEIKGQTADIKLVDVEVTRGSKGKTLFNLVIWEGVRKYNFGGFISQYEKKWLEIRLSEFLNLRRLQPLDIERSDNCSKLSSRAIASFKPRKN</sequence>
<dbReference type="CDD" id="cd14014">
    <property type="entry name" value="STKc_PknB_like"/>
    <property type="match status" value="1"/>
</dbReference>
<feature type="transmembrane region" description="Helical" evidence="10">
    <location>
        <begin position="324"/>
        <end position="345"/>
    </location>
</feature>
<evidence type="ECO:0000256" key="2">
    <source>
        <dbReference type="ARBA" id="ARBA00022527"/>
    </source>
</evidence>
<evidence type="ECO:0000256" key="8">
    <source>
        <dbReference type="ARBA" id="ARBA00048679"/>
    </source>
</evidence>
<proteinExistence type="predicted"/>
<dbReference type="SMART" id="SM00220">
    <property type="entry name" value="S_TKc"/>
    <property type="match status" value="1"/>
</dbReference>
<comment type="catalytic activity">
    <reaction evidence="8">
        <text>L-seryl-[protein] + ATP = O-phospho-L-seryl-[protein] + ADP + H(+)</text>
        <dbReference type="Rhea" id="RHEA:17989"/>
        <dbReference type="Rhea" id="RHEA-COMP:9863"/>
        <dbReference type="Rhea" id="RHEA-COMP:11604"/>
        <dbReference type="ChEBI" id="CHEBI:15378"/>
        <dbReference type="ChEBI" id="CHEBI:29999"/>
        <dbReference type="ChEBI" id="CHEBI:30616"/>
        <dbReference type="ChEBI" id="CHEBI:83421"/>
        <dbReference type="ChEBI" id="CHEBI:456216"/>
        <dbReference type="EC" id="2.7.11.1"/>
    </reaction>
</comment>
<evidence type="ECO:0000256" key="3">
    <source>
        <dbReference type="ARBA" id="ARBA00022679"/>
    </source>
</evidence>
<reference evidence="12" key="1">
    <citation type="submission" date="2020-10" db="EMBL/GenBank/DDBJ databases">
        <authorList>
            <person name="Castelo-Branco R."/>
            <person name="Eusebio N."/>
            <person name="Adriana R."/>
            <person name="Vieira A."/>
            <person name="Brugerolle De Fraissinette N."/>
            <person name="Rezende De Castro R."/>
            <person name="Schneider M.P."/>
            <person name="Vasconcelos V."/>
            <person name="Leao P.N."/>
        </authorList>
    </citation>
    <scope>NUCLEOTIDE SEQUENCE</scope>
    <source>
        <strain evidence="12">LEGE 11467</strain>
    </source>
</reference>
<dbReference type="Gene3D" id="1.10.510.10">
    <property type="entry name" value="Transferase(Phosphotransferase) domain 1"/>
    <property type="match status" value="1"/>
</dbReference>
<accession>A0A928W0Q1</accession>
<evidence type="ECO:0000259" key="11">
    <source>
        <dbReference type="PROSITE" id="PS50011"/>
    </source>
</evidence>
<keyword evidence="10" id="KW-1133">Transmembrane helix</keyword>
<dbReference type="Pfam" id="PF00069">
    <property type="entry name" value="Pkinase"/>
    <property type="match status" value="1"/>
</dbReference>
<evidence type="ECO:0000313" key="13">
    <source>
        <dbReference type="Proteomes" id="UP000621799"/>
    </source>
</evidence>
<dbReference type="GO" id="GO:0004674">
    <property type="term" value="F:protein serine/threonine kinase activity"/>
    <property type="evidence" value="ECO:0007669"/>
    <property type="project" value="UniProtKB-KW"/>
</dbReference>
<keyword evidence="6 9" id="KW-0067">ATP-binding</keyword>
<keyword evidence="10" id="KW-0472">Membrane</keyword>
<evidence type="ECO:0000256" key="6">
    <source>
        <dbReference type="ARBA" id="ARBA00022840"/>
    </source>
</evidence>
<dbReference type="AlphaFoldDB" id="A0A928W0Q1"/>
<dbReference type="InterPro" id="IPR017441">
    <property type="entry name" value="Protein_kinase_ATP_BS"/>
</dbReference>
<dbReference type="SUPFAM" id="SSF56112">
    <property type="entry name" value="Protein kinase-like (PK-like)"/>
    <property type="match status" value="1"/>
</dbReference>
<keyword evidence="13" id="KW-1185">Reference proteome</keyword>
<keyword evidence="3" id="KW-0808">Transferase</keyword>
<evidence type="ECO:0000256" key="10">
    <source>
        <dbReference type="SAM" id="Phobius"/>
    </source>
</evidence>
<dbReference type="Gene3D" id="3.30.200.20">
    <property type="entry name" value="Phosphorylase Kinase, domain 1"/>
    <property type="match status" value="1"/>
</dbReference>
<comment type="catalytic activity">
    <reaction evidence="7">
        <text>L-threonyl-[protein] + ATP = O-phospho-L-threonyl-[protein] + ADP + H(+)</text>
        <dbReference type="Rhea" id="RHEA:46608"/>
        <dbReference type="Rhea" id="RHEA-COMP:11060"/>
        <dbReference type="Rhea" id="RHEA-COMP:11605"/>
        <dbReference type="ChEBI" id="CHEBI:15378"/>
        <dbReference type="ChEBI" id="CHEBI:30013"/>
        <dbReference type="ChEBI" id="CHEBI:30616"/>
        <dbReference type="ChEBI" id="CHEBI:61977"/>
        <dbReference type="ChEBI" id="CHEBI:456216"/>
        <dbReference type="EC" id="2.7.11.1"/>
    </reaction>
</comment>
<dbReference type="GO" id="GO:0005524">
    <property type="term" value="F:ATP binding"/>
    <property type="evidence" value="ECO:0007669"/>
    <property type="project" value="UniProtKB-UniRule"/>
</dbReference>
<dbReference type="PANTHER" id="PTHR24363:SF0">
    <property type="entry name" value="SERINE_THREONINE KINASE LIKE DOMAIN CONTAINING 1"/>
    <property type="match status" value="1"/>
</dbReference>
<dbReference type="PROSITE" id="PS50011">
    <property type="entry name" value="PROTEIN_KINASE_DOM"/>
    <property type="match status" value="1"/>
</dbReference>
<feature type="binding site" evidence="9">
    <location>
        <position position="45"/>
    </location>
    <ligand>
        <name>ATP</name>
        <dbReference type="ChEBI" id="CHEBI:30616"/>
    </ligand>
</feature>
<keyword evidence="5 12" id="KW-0418">Kinase</keyword>
<evidence type="ECO:0000313" key="12">
    <source>
        <dbReference type="EMBL" id="MBE9041743.1"/>
    </source>
</evidence>
<organism evidence="12 13">
    <name type="scientific">Zarconia navalis LEGE 11467</name>
    <dbReference type="NCBI Taxonomy" id="1828826"/>
    <lineage>
        <taxon>Bacteria</taxon>
        <taxon>Bacillati</taxon>
        <taxon>Cyanobacteriota</taxon>
        <taxon>Cyanophyceae</taxon>
        <taxon>Oscillatoriophycideae</taxon>
        <taxon>Oscillatoriales</taxon>
        <taxon>Oscillatoriales incertae sedis</taxon>
        <taxon>Zarconia</taxon>
        <taxon>Zarconia navalis</taxon>
    </lineage>
</organism>
<protein>
    <recommendedName>
        <fullName evidence="1">non-specific serine/threonine protein kinase</fullName>
        <ecNumber evidence="1">2.7.11.1</ecNumber>
    </recommendedName>
</protein>
<dbReference type="InterPro" id="IPR011009">
    <property type="entry name" value="Kinase-like_dom_sf"/>
</dbReference>
<dbReference type="InterPro" id="IPR000719">
    <property type="entry name" value="Prot_kinase_dom"/>
</dbReference>
<dbReference type="PROSITE" id="PS00107">
    <property type="entry name" value="PROTEIN_KINASE_ATP"/>
    <property type="match status" value="1"/>
</dbReference>
<dbReference type="EMBL" id="JADEXN010000240">
    <property type="protein sequence ID" value="MBE9041743.1"/>
    <property type="molecule type" value="Genomic_DNA"/>
</dbReference>
<dbReference type="RefSeq" id="WP_264321942.1">
    <property type="nucleotide sequence ID" value="NZ_JADEXN010000240.1"/>
</dbReference>
<feature type="transmembrane region" description="Helical" evidence="10">
    <location>
        <begin position="298"/>
        <end position="318"/>
    </location>
</feature>
<dbReference type="PANTHER" id="PTHR24363">
    <property type="entry name" value="SERINE/THREONINE PROTEIN KINASE"/>
    <property type="match status" value="1"/>
</dbReference>
<evidence type="ECO:0000256" key="4">
    <source>
        <dbReference type="ARBA" id="ARBA00022741"/>
    </source>
</evidence>
<keyword evidence="10" id="KW-0812">Transmembrane</keyword>
<evidence type="ECO:0000256" key="5">
    <source>
        <dbReference type="ARBA" id="ARBA00022777"/>
    </source>
</evidence>
<dbReference type="EC" id="2.7.11.1" evidence="1"/>
<dbReference type="Proteomes" id="UP000621799">
    <property type="component" value="Unassembled WGS sequence"/>
</dbReference>
<evidence type="ECO:0000256" key="1">
    <source>
        <dbReference type="ARBA" id="ARBA00012513"/>
    </source>
</evidence>
<evidence type="ECO:0000256" key="7">
    <source>
        <dbReference type="ARBA" id="ARBA00047899"/>
    </source>
</evidence>
<name>A0A928W0Q1_9CYAN</name>